<dbReference type="PANTHER" id="PTHR42693:SF53">
    <property type="entry name" value="ENDO-4-O-SULFATASE"/>
    <property type="match status" value="1"/>
</dbReference>
<organism evidence="6 7">
    <name type="scientific">Bittarella massiliensis</name>
    <name type="common">ex Durand et al. 2017</name>
    <dbReference type="NCBI Taxonomy" id="1720313"/>
    <lineage>
        <taxon>Bacteria</taxon>
        <taxon>Bacillati</taxon>
        <taxon>Bacillota</taxon>
        <taxon>Clostridia</taxon>
        <taxon>Eubacteriales</taxon>
        <taxon>Oscillospiraceae</taxon>
        <taxon>Bittarella (ex Durand et al. 2017)</taxon>
    </lineage>
</organism>
<evidence type="ECO:0000313" key="6">
    <source>
        <dbReference type="EMBL" id="MZL69106.1"/>
    </source>
</evidence>
<keyword evidence="4" id="KW-0106">Calcium</keyword>
<gene>
    <name evidence="6" type="ORF">GT747_04895</name>
</gene>
<proteinExistence type="inferred from homology"/>
<dbReference type="SUPFAM" id="SSF53649">
    <property type="entry name" value="Alkaline phosphatase-like"/>
    <property type="match status" value="1"/>
</dbReference>
<dbReference type="PROSITE" id="PS00149">
    <property type="entry name" value="SULFATASE_2"/>
    <property type="match status" value="1"/>
</dbReference>
<keyword evidence="2" id="KW-0479">Metal-binding</keyword>
<dbReference type="Pfam" id="PF00884">
    <property type="entry name" value="Sulfatase"/>
    <property type="match status" value="1"/>
</dbReference>
<dbReference type="Proteomes" id="UP000474718">
    <property type="component" value="Unassembled WGS sequence"/>
</dbReference>
<dbReference type="InterPro" id="IPR017850">
    <property type="entry name" value="Alkaline_phosphatase_core_sf"/>
</dbReference>
<dbReference type="Gene3D" id="3.40.720.10">
    <property type="entry name" value="Alkaline Phosphatase, subunit A"/>
    <property type="match status" value="1"/>
</dbReference>
<comment type="similarity">
    <text evidence="1">Belongs to the sulfatase family.</text>
</comment>
<name>A0ABW9WTI3_9FIRM</name>
<evidence type="ECO:0000259" key="5">
    <source>
        <dbReference type="Pfam" id="PF00884"/>
    </source>
</evidence>
<dbReference type="EMBL" id="WWVX01000002">
    <property type="protein sequence ID" value="MZL69106.1"/>
    <property type="molecule type" value="Genomic_DNA"/>
</dbReference>
<protein>
    <submittedName>
        <fullName evidence="6">Sulfatase-like hydrolase/transferase</fullName>
    </submittedName>
</protein>
<dbReference type="InterPro" id="IPR024607">
    <property type="entry name" value="Sulfatase_CS"/>
</dbReference>
<dbReference type="PANTHER" id="PTHR42693">
    <property type="entry name" value="ARYLSULFATASE FAMILY MEMBER"/>
    <property type="match status" value="1"/>
</dbReference>
<accession>A0ABW9WTI3</accession>
<evidence type="ECO:0000256" key="2">
    <source>
        <dbReference type="ARBA" id="ARBA00022723"/>
    </source>
</evidence>
<feature type="domain" description="Sulfatase N-terminal" evidence="5">
    <location>
        <begin position="15"/>
        <end position="359"/>
    </location>
</feature>
<evidence type="ECO:0000256" key="3">
    <source>
        <dbReference type="ARBA" id="ARBA00022801"/>
    </source>
</evidence>
<evidence type="ECO:0000313" key="7">
    <source>
        <dbReference type="Proteomes" id="UP000474718"/>
    </source>
</evidence>
<reference evidence="6 7" key="1">
    <citation type="journal article" date="2019" name="Nat. Med.">
        <title>A library of human gut bacterial isolates paired with longitudinal multiomics data enables mechanistic microbiome research.</title>
        <authorList>
            <person name="Poyet M."/>
            <person name="Groussin M."/>
            <person name="Gibbons S.M."/>
            <person name="Avila-Pacheco J."/>
            <person name="Jiang X."/>
            <person name="Kearney S.M."/>
            <person name="Perrotta A.R."/>
            <person name="Berdy B."/>
            <person name="Zhao S."/>
            <person name="Lieberman T.D."/>
            <person name="Swanson P.K."/>
            <person name="Smith M."/>
            <person name="Roesemann S."/>
            <person name="Alexander J.E."/>
            <person name="Rich S.A."/>
            <person name="Livny J."/>
            <person name="Vlamakis H."/>
            <person name="Clish C."/>
            <person name="Bullock K."/>
            <person name="Deik A."/>
            <person name="Scott J."/>
            <person name="Pierce K.A."/>
            <person name="Xavier R.J."/>
            <person name="Alm E.J."/>
        </authorList>
    </citation>
    <scope>NUCLEOTIDE SEQUENCE [LARGE SCALE GENOMIC DNA]</scope>
    <source>
        <strain evidence="6 7">BIOML-A2</strain>
    </source>
</reference>
<keyword evidence="7" id="KW-1185">Reference proteome</keyword>
<dbReference type="InterPro" id="IPR050738">
    <property type="entry name" value="Sulfatase"/>
</dbReference>
<sequence>MVTMRYRVNQEDRRPNILLITCDQLRSDYLGCYGADFMQTPNIDALAAEGRVYENAYSPNPVCIPARHNLLTGLTDRHHGFDDNYFGAEAKPLPYYLPTFPQILSDNGYDTCAVGKMHFQPERRMNGFDHFFNMDEVPPDREADDYMLFLKEKGYGNLQSINGVRHCLYMQPQRALMPEELHGSHWVADRSIQYLDEQRGRRPFLLWTGFIHPHPPLHIPDEWAEMYKGKLPAPSVPKTPLGLLAEENKTLGDLPTPEAVQRMREMYAAAISYVDFQVGRIVEKLKELDLYDDTLILFTSDHGEMLGDLGTYQKFLPYDPSCKIPFIVHWPKQVAAGERDPRFVDLNDVLPTFLDAAGAEYPDVYDLPGESVFGEGVKDRRYQYVEHQRDSKRWCMLRDERYKYVYSYGDDEQLFDMVNDPQETENLLHGGGTPEMRAVADRLRQRLIRYEARYGLKGGIVNGDFEKRPRYQPILYWEENFPNFVKMLVKEGEKEALNDMLDEVLWAIEKEPTVKLSLNHTRDILQRAGYSKERIDALMERAKEQGNY</sequence>
<dbReference type="InterPro" id="IPR000917">
    <property type="entry name" value="Sulfatase_N"/>
</dbReference>
<comment type="caution">
    <text evidence="6">The sequence shown here is derived from an EMBL/GenBank/DDBJ whole genome shotgun (WGS) entry which is preliminary data.</text>
</comment>
<evidence type="ECO:0000256" key="1">
    <source>
        <dbReference type="ARBA" id="ARBA00008779"/>
    </source>
</evidence>
<keyword evidence="3" id="KW-0378">Hydrolase</keyword>
<evidence type="ECO:0000256" key="4">
    <source>
        <dbReference type="ARBA" id="ARBA00022837"/>
    </source>
</evidence>